<evidence type="ECO:0008006" key="4">
    <source>
        <dbReference type="Google" id="ProtNLM"/>
    </source>
</evidence>
<dbReference type="EMBL" id="JAODOR010000017">
    <property type="protein sequence ID" value="MCT9003219.1"/>
    <property type="molecule type" value="Genomic_DNA"/>
</dbReference>
<sequence length="74" mass="7712">MSDDHIVDAEPAGGWTSAETADGQTQQSSADAAQQVQEEAPDIEISDREEIDPVSAASGVDADPDLLTDDQAAR</sequence>
<comment type="caution">
    <text evidence="2">The sequence shown here is derived from an EMBL/GenBank/DDBJ whole genome shotgun (WGS) entry which is preliminary data.</text>
</comment>
<evidence type="ECO:0000313" key="3">
    <source>
        <dbReference type="Proteomes" id="UP001300496"/>
    </source>
</evidence>
<gene>
    <name evidence="2" type="ORF">N4R40_12705</name>
</gene>
<feature type="compositionally biased region" description="Acidic residues" evidence="1">
    <location>
        <begin position="39"/>
        <end position="52"/>
    </location>
</feature>
<feature type="compositionally biased region" description="Low complexity" evidence="1">
    <location>
        <begin position="21"/>
        <end position="38"/>
    </location>
</feature>
<keyword evidence="3" id="KW-1185">Reference proteome</keyword>
<accession>A0ABT2PFJ7</accession>
<protein>
    <recommendedName>
        <fullName evidence="4">Multidrug transporter</fullName>
    </recommendedName>
</protein>
<organism evidence="2 3">
    <name type="scientific">Microbacterium memoriense</name>
    <dbReference type="NCBI Taxonomy" id="2978350"/>
    <lineage>
        <taxon>Bacteria</taxon>
        <taxon>Bacillati</taxon>
        <taxon>Actinomycetota</taxon>
        <taxon>Actinomycetes</taxon>
        <taxon>Micrococcales</taxon>
        <taxon>Microbacteriaceae</taxon>
        <taxon>Microbacterium</taxon>
    </lineage>
</organism>
<feature type="region of interest" description="Disordered" evidence="1">
    <location>
        <begin position="1"/>
        <end position="74"/>
    </location>
</feature>
<dbReference type="RefSeq" id="WP_261607750.1">
    <property type="nucleotide sequence ID" value="NZ_JAODOR010000017.1"/>
</dbReference>
<evidence type="ECO:0000256" key="1">
    <source>
        <dbReference type="SAM" id="MobiDB-lite"/>
    </source>
</evidence>
<evidence type="ECO:0000313" key="2">
    <source>
        <dbReference type="EMBL" id="MCT9003219.1"/>
    </source>
</evidence>
<dbReference type="Proteomes" id="UP001300496">
    <property type="component" value="Unassembled WGS sequence"/>
</dbReference>
<proteinExistence type="predicted"/>
<name>A0ABT2PFJ7_9MICO</name>
<reference evidence="2 3" key="1">
    <citation type="journal article" date="2024" name="Int. J. Syst. Evol. Microbiol.">
        <title>Microbacterium memoriense sp. nov., a member of the Actinomycetota from marine beach sediment of the north coast of Portugal.</title>
        <authorList>
            <person name="Santos J.D.N.D."/>
            <person name="Klimek D."/>
            <person name="Calusinska M."/>
            <person name="Lobo-da-Cunha A."/>
            <person name="Catita J."/>
            <person name="Goncalves H."/>
            <person name="Gonzalez I."/>
            <person name="Lage O.M."/>
        </authorList>
    </citation>
    <scope>NUCLEOTIDE SEQUENCE [LARGE SCALE GENOMIC DNA]</scope>
    <source>
        <strain evidence="2 3">PMIC_1C1B</strain>
    </source>
</reference>